<dbReference type="PROSITE" id="PS50835">
    <property type="entry name" value="IG_LIKE"/>
    <property type="match status" value="1"/>
</dbReference>
<evidence type="ECO:0000313" key="10">
    <source>
        <dbReference type="Proteomes" id="UP000007267"/>
    </source>
</evidence>
<dbReference type="PROSITE" id="PS00290">
    <property type="entry name" value="IG_MHC"/>
    <property type="match status" value="1"/>
</dbReference>
<proteinExistence type="inferred from homology"/>
<dbReference type="GO" id="GO:0009897">
    <property type="term" value="C:external side of plasma membrane"/>
    <property type="evidence" value="ECO:0007669"/>
    <property type="project" value="TreeGrafter"/>
</dbReference>
<protein>
    <recommendedName>
        <fullName evidence="8">Ig-like domain-containing protein</fullName>
    </recommendedName>
</protein>
<keyword evidence="2" id="KW-0732">Signal</keyword>
<evidence type="ECO:0000259" key="8">
    <source>
        <dbReference type="PROSITE" id="PS50835"/>
    </source>
</evidence>
<dbReference type="InterPro" id="IPR001039">
    <property type="entry name" value="MHC_I_a_a1/a2"/>
</dbReference>
<dbReference type="FunFam" id="2.60.40.10:FF:000204">
    <property type="entry name" value="Major histocompatibility complex, class I-related protein"/>
    <property type="match status" value="1"/>
</dbReference>
<dbReference type="InterPro" id="IPR036179">
    <property type="entry name" value="Ig-like_dom_sf"/>
</dbReference>
<dbReference type="InterPro" id="IPR003597">
    <property type="entry name" value="Ig_C1-set"/>
</dbReference>
<feature type="domain" description="Ig-like" evidence="8">
    <location>
        <begin position="202"/>
        <end position="283"/>
    </location>
</feature>
<dbReference type="OMA" id="QHECLEI"/>
<evidence type="ECO:0000256" key="7">
    <source>
        <dbReference type="SAM" id="Phobius"/>
    </source>
</evidence>
<dbReference type="PANTHER" id="PTHR16675">
    <property type="entry name" value="MHC CLASS I-RELATED"/>
    <property type="match status" value="1"/>
</dbReference>
<comment type="similarity">
    <text evidence="6">Belongs to the MHC class I family.</text>
</comment>
<dbReference type="SMART" id="SM00407">
    <property type="entry name" value="IGc1"/>
    <property type="match status" value="1"/>
</dbReference>
<dbReference type="InterPro" id="IPR003006">
    <property type="entry name" value="Ig/MHC_CS"/>
</dbReference>
<keyword evidence="5" id="KW-0325">Glycoprotein</keyword>
<keyword evidence="7" id="KW-0812">Transmembrane</keyword>
<dbReference type="InterPro" id="IPR011162">
    <property type="entry name" value="MHC_I/II-like_Ag-recog"/>
</dbReference>
<keyword evidence="10" id="KW-1185">Reference proteome</keyword>
<accession>K7FB74</accession>
<dbReference type="Ensembl" id="ENSPSIT00000005314.1">
    <property type="protein sequence ID" value="ENSPSIP00000005284.1"/>
    <property type="gene ID" value="ENSPSIG00000004896.1"/>
</dbReference>
<dbReference type="PANTHER" id="PTHR16675:SF67">
    <property type="entry name" value="IG-LIKE DOMAIN-CONTAINING PROTEIN"/>
    <property type="match status" value="1"/>
</dbReference>
<dbReference type="Pfam" id="PF07654">
    <property type="entry name" value="C1-set"/>
    <property type="match status" value="1"/>
</dbReference>
<dbReference type="InterPro" id="IPR037055">
    <property type="entry name" value="MHC_I-like_Ag-recog_sf"/>
</dbReference>
<dbReference type="Gene3D" id="3.30.500.10">
    <property type="entry name" value="MHC class I-like antigen recognition-like"/>
    <property type="match status" value="1"/>
</dbReference>
<dbReference type="EMBL" id="AGCU01119256">
    <property type="status" value="NOT_ANNOTATED_CDS"/>
    <property type="molecule type" value="Genomic_DNA"/>
</dbReference>
<reference evidence="10" key="2">
    <citation type="journal article" date="2013" name="Nat. Genet.">
        <title>The draft genomes of soft-shell turtle and green sea turtle yield insights into the development and evolution of the turtle-specific body plan.</title>
        <authorList>
            <person name="Wang Z."/>
            <person name="Pascual-Anaya J."/>
            <person name="Zadissa A."/>
            <person name="Li W."/>
            <person name="Niimura Y."/>
            <person name="Huang Z."/>
            <person name="Li C."/>
            <person name="White S."/>
            <person name="Xiong Z."/>
            <person name="Fang D."/>
            <person name="Wang B."/>
            <person name="Ming Y."/>
            <person name="Chen Y."/>
            <person name="Zheng Y."/>
            <person name="Kuraku S."/>
            <person name="Pignatelli M."/>
            <person name="Herrero J."/>
            <person name="Beal K."/>
            <person name="Nozawa M."/>
            <person name="Li Q."/>
            <person name="Wang J."/>
            <person name="Zhang H."/>
            <person name="Yu L."/>
            <person name="Shigenobu S."/>
            <person name="Wang J."/>
            <person name="Liu J."/>
            <person name="Flicek P."/>
            <person name="Searle S."/>
            <person name="Wang J."/>
            <person name="Kuratani S."/>
            <person name="Yin Y."/>
            <person name="Aken B."/>
            <person name="Zhang G."/>
            <person name="Irie N."/>
        </authorList>
    </citation>
    <scope>NUCLEOTIDE SEQUENCE [LARGE SCALE GENOMIC DNA]</scope>
    <source>
        <strain evidence="10">Daiwa-1</strain>
    </source>
</reference>
<dbReference type="SUPFAM" id="SSF54452">
    <property type="entry name" value="MHC antigen-recognition domain"/>
    <property type="match status" value="1"/>
</dbReference>
<evidence type="ECO:0000313" key="9">
    <source>
        <dbReference type="Ensembl" id="ENSPSIP00000005284.1"/>
    </source>
</evidence>
<reference evidence="10" key="1">
    <citation type="submission" date="2011-10" db="EMBL/GenBank/DDBJ databases">
        <authorList>
            <consortium name="Soft-shell Turtle Genome Consortium"/>
        </authorList>
    </citation>
    <scope>NUCLEOTIDE SEQUENCE [LARGE SCALE GENOMIC DNA]</scope>
    <source>
        <strain evidence="10">Daiwa-1</strain>
    </source>
</reference>
<comment type="subcellular location">
    <subcellularLocation>
        <location evidence="1">Membrane</location>
    </subcellularLocation>
</comment>
<evidence type="ECO:0000256" key="4">
    <source>
        <dbReference type="ARBA" id="ARBA00023157"/>
    </source>
</evidence>
<evidence type="ECO:0000256" key="1">
    <source>
        <dbReference type="ARBA" id="ARBA00004370"/>
    </source>
</evidence>
<dbReference type="eggNOG" id="ENOG502SMNW">
    <property type="taxonomic scope" value="Eukaryota"/>
</dbReference>
<dbReference type="GeneTree" id="ENSGT01120000271825"/>
<reference evidence="9" key="3">
    <citation type="submission" date="2025-08" db="UniProtKB">
        <authorList>
            <consortium name="Ensembl"/>
        </authorList>
    </citation>
    <scope>IDENTIFICATION</scope>
</reference>
<evidence type="ECO:0000256" key="2">
    <source>
        <dbReference type="ARBA" id="ARBA00022729"/>
    </source>
</evidence>
<dbReference type="InterPro" id="IPR007110">
    <property type="entry name" value="Ig-like_dom"/>
</dbReference>
<dbReference type="SUPFAM" id="SSF48726">
    <property type="entry name" value="Immunoglobulin"/>
    <property type="match status" value="1"/>
</dbReference>
<organism evidence="9 10">
    <name type="scientific">Pelodiscus sinensis</name>
    <name type="common">Chinese softshell turtle</name>
    <name type="synonym">Trionyx sinensis</name>
    <dbReference type="NCBI Taxonomy" id="13735"/>
    <lineage>
        <taxon>Eukaryota</taxon>
        <taxon>Metazoa</taxon>
        <taxon>Chordata</taxon>
        <taxon>Craniata</taxon>
        <taxon>Vertebrata</taxon>
        <taxon>Euteleostomi</taxon>
        <taxon>Archelosauria</taxon>
        <taxon>Testudinata</taxon>
        <taxon>Testudines</taxon>
        <taxon>Cryptodira</taxon>
        <taxon>Trionychia</taxon>
        <taxon>Trionychidae</taxon>
        <taxon>Pelodiscus</taxon>
    </lineage>
</organism>
<dbReference type="InterPro" id="IPR050208">
    <property type="entry name" value="MHC_class-I_related"/>
</dbReference>
<evidence type="ECO:0000256" key="3">
    <source>
        <dbReference type="ARBA" id="ARBA00023136"/>
    </source>
</evidence>
<dbReference type="InterPro" id="IPR013783">
    <property type="entry name" value="Ig-like_fold"/>
</dbReference>
<keyword evidence="7" id="KW-1133">Transmembrane helix</keyword>
<evidence type="ECO:0000256" key="6">
    <source>
        <dbReference type="RuleBase" id="RU004439"/>
    </source>
</evidence>
<dbReference type="HOGENOM" id="CLU_047501_0_0_1"/>
<dbReference type="AlphaFoldDB" id="K7FB74"/>
<reference evidence="9" key="4">
    <citation type="submission" date="2025-09" db="UniProtKB">
        <authorList>
            <consortium name="Ensembl"/>
        </authorList>
    </citation>
    <scope>IDENTIFICATION</scope>
</reference>
<name>K7FB74_PELSI</name>
<feature type="transmembrane region" description="Helical" evidence="7">
    <location>
        <begin position="302"/>
        <end position="324"/>
    </location>
</feature>
<dbReference type="PRINTS" id="PR01638">
    <property type="entry name" value="MHCCLASSI"/>
</dbReference>
<dbReference type="STRING" id="13735.ENSPSIP00000005284"/>
<dbReference type="GO" id="GO:0006955">
    <property type="term" value="P:immune response"/>
    <property type="evidence" value="ECO:0007669"/>
    <property type="project" value="TreeGrafter"/>
</dbReference>
<sequence>PGWCGAQGTEQLLHSISAVATGHRSLAVLVTGVHEEGINDFTMSTLVDGVRVAHYSSRTREVRPTQGWAAQALDAGFLQKKTQEFWGHEEGSKAQTQRWMQLYNQTGGVHTEQLHARCALGDQTPNYLRFQYAYDGQDFISFDLQTGTWVAAVQPAVFQKQYWETHKIWTRYVQWFLQHECLEILRSLVQQGQGVLERQVPPEVSVSRRAAPHGPVTLSCRASGFHPRPIHLSWVRDGGDVLAETSSSGILPLADGTYHTQSSLEIGPRPDGPRYACRVEHSSLPAPALVWAPEKGPLPPGVLAAIVLAVLGLAGAAGAGVWLWRRKSAGESRSLQGSAIGLSPAG</sequence>
<dbReference type="GO" id="GO:0005615">
    <property type="term" value="C:extracellular space"/>
    <property type="evidence" value="ECO:0007669"/>
    <property type="project" value="TreeGrafter"/>
</dbReference>
<dbReference type="Gene3D" id="2.60.40.10">
    <property type="entry name" value="Immunoglobulins"/>
    <property type="match status" value="1"/>
</dbReference>
<dbReference type="Pfam" id="PF00129">
    <property type="entry name" value="MHC_I"/>
    <property type="match status" value="1"/>
</dbReference>
<evidence type="ECO:0000256" key="5">
    <source>
        <dbReference type="ARBA" id="ARBA00023180"/>
    </source>
</evidence>
<dbReference type="InterPro" id="IPR011161">
    <property type="entry name" value="MHC_I-like_Ag-recog"/>
</dbReference>
<dbReference type="Proteomes" id="UP000007267">
    <property type="component" value="Unassembled WGS sequence"/>
</dbReference>
<keyword evidence="3 7" id="KW-0472">Membrane</keyword>
<keyword evidence="4" id="KW-1015">Disulfide bond</keyword>